<evidence type="ECO:0000256" key="1">
    <source>
        <dbReference type="SAM" id="MobiDB-lite"/>
    </source>
</evidence>
<protein>
    <submittedName>
        <fullName evidence="2">Uncharacterized protein</fullName>
    </submittedName>
</protein>
<feature type="compositionally biased region" description="Low complexity" evidence="1">
    <location>
        <begin position="76"/>
        <end position="96"/>
    </location>
</feature>
<dbReference type="EMBL" id="OIVN01004422">
    <property type="protein sequence ID" value="SPD17237.1"/>
    <property type="molecule type" value="Genomic_DNA"/>
</dbReference>
<gene>
    <name evidence="2" type="ORF">FSB_LOCUS45119</name>
</gene>
<feature type="region of interest" description="Disordered" evidence="1">
    <location>
        <begin position="76"/>
        <end position="128"/>
    </location>
</feature>
<name>A0A2N9HT38_FAGSY</name>
<dbReference type="AlphaFoldDB" id="A0A2N9HT38"/>
<accession>A0A2N9HT38</accession>
<proteinExistence type="predicted"/>
<evidence type="ECO:0000313" key="2">
    <source>
        <dbReference type="EMBL" id="SPD17237.1"/>
    </source>
</evidence>
<organism evidence="2">
    <name type="scientific">Fagus sylvatica</name>
    <name type="common">Beechnut</name>
    <dbReference type="NCBI Taxonomy" id="28930"/>
    <lineage>
        <taxon>Eukaryota</taxon>
        <taxon>Viridiplantae</taxon>
        <taxon>Streptophyta</taxon>
        <taxon>Embryophyta</taxon>
        <taxon>Tracheophyta</taxon>
        <taxon>Spermatophyta</taxon>
        <taxon>Magnoliopsida</taxon>
        <taxon>eudicotyledons</taxon>
        <taxon>Gunneridae</taxon>
        <taxon>Pentapetalae</taxon>
        <taxon>rosids</taxon>
        <taxon>fabids</taxon>
        <taxon>Fagales</taxon>
        <taxon>Fagaceae</taxon>
        <taxon>Fagus</taxon>
    </lineage>
</organism>
<reference evidence="2" key="1">
    <citation type="submission" date="2018-02" db="EMBL/GenBank/DDBJ databases">
        <authorList>
            <person name="Cohen D.B."/>
            <person name="Kent A.D."/>
        </authorList>
    </citation>
    <scope>NUCLEOTIDE SEQUENCE</scope>
</reference>
<sequence>MSDSEPSIVSSALPVSSVSTLLPSALFALTILPLPFPTIPNVSLAPNAPLKPTLTVSLTPSLPLISALLALTPISPSSKPTTTVSTPAPPQSSSAPPASPPPQWRKPSLSHAPKPSGRSARLQSPRNAHARRWSIWSRWKSSSTTTNNNNNDKVWNNGNLKALESGTRVVNNNRVGGFPEEVKVEVDSRASNVNTTTQL</sequence>